<keyword evidence="3" id="KW-1185">Reference proteome</keyword>
<dbReference type="GO" id="GO:0003824">
    <property type="term" value="F:catalytic activity"/>
    <property type="evidence" value="ECO:0007669"/>
    <property type="project" value="InterPro"/>
</dbReference>
<evidence type="ECO:0000313" key="3">
    <source>
        <dbReference type="Proteomes" id="UP000464495"/>
    </source>
</evidence>
<dbReference type="PANTHER" id="PTHR36930:SF1">
    <property type="entry name" value="MOSC DOMAIN-CONTAINING PROTEIN"/>
    <property type="match status" value="1"/>
</dbReference>
<accession>A0A6P1T3B5</accession>
<dbReference type="PROSITE" id="PS51340">
    <property type="entry name" value="MOSC"/>
    <property type="match status" value="1"/>
</dbReference>
<evidence type="ECO:0000313" key="2">
    <source>
        <dbReference type="EMBL" id="QHQ37218.1"/>
    </source>
</evidence>
<dbReference type="SUPFAM" id="SSF50800">
    <property type="entry name" value="PK beta-barrel domain-like"/>
    <property type="match status" value="1"/>
</dbReference>
<gene>
    <name evidence="2" type="ORF">GO499_19525</name>
</gene>
<dbReference type="Gene3D" id="2.40.33.20">
    <property type="entry name" value="PK beta-barrel domain-like"/>
    <property type="match status" value="1"/>
</dbReference>
<dbReference type="GO" id="GO:0030170">
    <property type="term" value="F:pyridoxal phosphate binding"/>
    <property type="evidence" value="ECO:0007669"/>
    <property type="project" value="InterPro"/>
</dbReference>
<sequence length="193" mass="21232">MPILSPTDHYGEITWLGRVADREVTLRADPVEAMDLRYEGIAGEYHGGLVRMSCSRVTSQYPRHTEIRNVRQITILSEEELDATAAAMGVPAIDPTWVGANIILRGIPDFTLIPPSSRLIAGNGTSMTVDMENAPCQFPAKEIEQEHPGLGKGYKAAATGRRGVTAWVERQGSLKIGDRLRLHIPPQRLWAHG</sequence>
<dbReference type="PANTHER" id="PTHR36930">
    <property type="entry name" value="METAL-SULFUR CLUSTER BIOSYNTHESIS PROTEINS YUAD-RELATED"/>
    <property type="match status" value="1"/>
</dbReference>
<name>A0A6P1T3B5_9RHOB</name>
<dbReference type="Proteomes" id="UP000464495">
    <property type="component" value="Chromosome"/>
</dbReference>
<dbReference type="GO" id="GO:0030151">
    <property type="term" value="F:molybdenum ion binding"/>
    <property type="evidence" value="ECO:0007669"/>
    <property type="project" value="InterPro"/>
</dbReference>
<dbReference type="RefSeq" id="WP_161863760.1">
    <property type="nucleotide sequence ID" value="NZ_CP046620.1"/>
</dbReference>
<dbReference type="KEGG" id="amaq:GO499_19525"/>
<proteinExistence type="predicted"/>
<reference evidence="2 3" key="1">
    <citation type="submission" date="2019-12" db="EMBL/GenBank/DDBJ databases">
        <title>Complete genome sequence of Algicella marina strain 9Alg 56(T) isolated from the red alga Tichocarpus crinitus.</title>
        <authorList>
            <person name="Kim S.-G."/>
            <person name="Nedashkovskaya O.I."/>
        </authorList>
    </citation>
    <scope>NUCLEOTIDE SEQUENCE [LARGE SCALE GENOMIC DNA]</scope>
    <source>
        <strain evidence="2 3">9Alg 56</strain>
    </source>
</reference>
<dbReference type="Pfam" id="PF03473">
    <property type="entry name" value="MOSC"/>
    <property type="match status" value="1"/>
</dbReference>
<dbReference type="EMBL" id="CP046620">
    <property type="protein sequence ID" value="QHQ37218.1"/>
    <property type="molecule type" value="Genomic_DNA"/>
</dbReference>
<dbReference type="AlphaFoldDB" id="A0A6P1T3B5"/>
<dbReference type="InterPro" id="IPR005302">
    <property type="entry name" value="MoCF_Sase_C"/>
</dbReference>
<feature type="domain" description="MOSC" evidence="1">
    <location>
        <begin position="28"/>
        <end position="183"/>
    </location>
</feature>
<evidence type="ECO:0000259" key="1">
    <source>
        <dbReference type="PROSITE" id="PS51340"/>
    </source>
</evidence>
<protein>
    <submittedName>
        <fullName evidence="2">MOSC domain-containing protein</fullName>
    </submittedName>
</protein>
<organism evidence="2 3">
    <name type="scientific">Algicella marina</name>
    <dbReference type="NCBI Taxonomy" id="2683284"/>
    <lineage>
        <taxon>Bacteria</taxon>
        <taxon>Pseudomonadati</taxon>
        <taxon>Pseudomonadota</taxon>
        <taxon>Alphaproteobacteria</taxon>
        <taxon>Rhodobacterales</taxon>
        <taxon>Paracoccaceae</taxon>
        <taxon>Algicella</taxon>
    </lineage>
</organism>
<dbReference type="InterPro" id="IPR052716">
    <property type="entry name" value="MOSC_domain"/>
</dbReference>
<dbReference type="InterPro" id="IPR011037">
    <property type="entry name" value="Pyrv_Knase-like_insert_dom_sf"/>
</dbReference>